<comment type="subcellular location">
    <subcellularLocation>
        <location evidence="1">Mitochondrion inner membrane</location>
        <topology evidence="1">Single-pass membrane protein</topology>
    </subcellularLocation>
</comment>
<keyword evidence="1" id="KW-0496">Mitochondrion</keyword>
<keyword evidence="1" id="KW-0653">Protein transport</keyword>
<dbReference type="Gene3D" id="3.40.50.1000">
    <property type="entry name" value="HAD superfamily/HAD-like"/>
    <property type="match status" value="1"/>
</dbReference>
<protein>
    <recommendedName>
        <fullName evidence="1">Mitochondrial import inner membrane translocase subunit TIM50</fullName>
    </recommendedName>
</protein>
<dbReference type="GO" id="GO:0005744">
    <property type="term" value="C:TIM23 mitochondrial import inner membrane translocase complex"/>
    <property type="evidence" value="ECO:0007669"/>
    <property type="project" value="UniProtKB-UniRule"/>
</dbReference>
<evidence type="ECO:0000313" key="5">
    <source>
        <dbReference type="Proteomes" id="UP000031737"/>
    </source>
</evidence>
<dbReference type="Pfam" id="PF03031">
    <property type="entry name" value="NIF"/>
    <property type="match status" value="1"/>
</dbReference>
<dbReference type="PANTHER" id="PTHR12210">
    <property type="entry name" value="DULLARD PROTEIN PHOSPHATASE"/>
    <property type="match status" value="1"/>
</dbReference>
<dbReference type="SUPFAM" id="SSF56784">
    <property type="entry name" value="HAD-like"/>
    <property type="match status" value="1"/>
</dbReference>
<dbReference type="CDD" id="cd07521">
    <property type="entry name" value="HAD_FCP1-like"/>
    <property type="match status" value="1"/>
</dbReference>
<comment type="similarity">
    <text evidence="1">Belongs to the TIM50 family.</text>
</comment>
<feature type="region of interest" description="Disordered" evidence="2">
    <location>
        <begin position="1"/>
        <end position="36"/>
    </location>
</feature>
<evidence type="ECO:0000256" key="2">
    <source>
        <dbReference type="SAM" id="MobiDB-lite"/>
    </source>
</evidence>
<dbReference type="InterPro" id="IPR050365">
    <property type="entry name" value="TIM50"/>
</dbReference>
<dbReference type="PROSITE" id="PS50969">
    <property type="entry name" value="FCP1"/>
    <property type="match status" value="1"/>
</dbReference>
<sequence length="270" mass="30416">MATPSRQRIRGASFKQEYQSAGTRRPRQRAPSMNQELNSKWVLPEQEPKFRGKLTLALDLDETLVYAREGPLYARPGLDDLFKLCKAKSVEVVVWTAGLRAYAQAIIRNIDKERVICHCIYRHSKWFTGYAGYQKDLSALGRPLDRVLIIENTPDCIRGYQQNGILVEDYEGGESADNTIPALIDLVRNLCDSSMTVPQFVSSCPMLRQASIQTDLGDFINVYKLDVAIWTPGEHVRINRDLGLMAGQAAQCESHLQNEIARTDVAGTRQ</sequence>
<evidence type="ECO:0000259" key="3">
    <source>
        <dbReference type="PROSITE" id="PS50969"/>
    </source>
</evidence>
<comment type="subunit">
    <text evidence="1">Component of the TIM23 complex.</text>
</comment>
<comment type="caution">
    <text evidence="4">The sequence shown here is derived from an EMBL/GenBank/DDBJ whole genome shotgun (WGS) entry which is preliminary data.</text>
</comment>
<evidence type="ECO:0000313" key="4">
    <source>
        <dbReference type="EMBL" id="ESL09653.1"/>
    </source>
</evidence>
<evidence type="ECO:0000256" key="1">
    <source>
        <dbReference type="RuleBase" id="RU365079"/>
    </source>
</evidence>
<gene>
    <name evidence="4" type="ORF">TRSC58_02624</name>
</gene>
<organism evidence="4 5">
    <name type="scientific">Trypanosoma rangeli SC58</name>
    <dbReference type="NCBI Taxonomy" id="429131"/>
    <lineage>
        <taxon>Eukaryota</taxon>
        <taxon>Discoba</taxon>
        <taxon>Euglenozoa</taxon>
        <taxon>Kinetoplastea</taxon>
        <taxon>Metakinetoplastina</taxon>
        <taxon>Trypanosomatida</taxon>
        <taxon>Trypanosomatidae</taxon>
        <taxon>Trypanosoma</taxon>
        <taxon>Herpetosoma</taxon>
    </lineage>
</organism>
<name>A0A061J2K7_TRYRA</name>
<dbReference type="Proteomes" id="UP000031737">
    <property type="component" value="Unassembled WGS sequence"/>
</dbReference>
<dbReference type="InterPro" id="IPR036412">
    <property type="entry name" value="HAD-like_sf"/>
</dbReference>
<dbReference type="InterPro" id="IPR004274">
    <property type="entry name" value="FCP1_dom"/>
</dbReference>
<keyword evidence="1" id="KW-0811">Translocation</keyword>
<keyword evidence="5" id="KW-1185">Reference proteome</keyword>
<dbReference type="GO" id="GO:0015031">
    <property type="term" value="P:protein transport"/>
    <property type="evidence" value="ECO:0007669"/>
    <property type="project" value="UniProtKB-KW"/>
</dbReference>
<dbReference type="AlphaFoldDB" id="A0A061J2K7"/>
<comment type="function">
    <text evidence="1">Essential component of the TIM23 complex, a complex that mediates the translocation of transit peptide-containing proteins across the mitochondrial inner membrane.</text>
</comment>
<dbReference type="EMBL" id="AUPL01002624">
    <property type="protein sequence ID" value="ESL09653.1"/>
    <property type="molecule type" value="Genomic_DNA"/>
</dbReference>
<dbReference type="OrthoDB" id="277011at2759"/>
<feature type="domain" description="FCP1 homology" evidence="3">
    <location>
        <begin position="49"/>
        <end position="190"/>
    </location>
</feature>
<accession>A0A061J2K7</accession>
<keyword evidence="1" id="KW-0809">Transit peptide</keyword>
<proteinExistence type="inferred from homology"/>
<dbReference type="InterPro" id="IPR023214">
    <property type="entry name" value="HAD_sf"/>
</dbReference>
<dbReference type="SMART" id="SM00577">
    <property type="entry name" value="CPDc"/>
    <property type="match status" value="1"/>
</dbReference>
<reference evidence="4 5" key="1">
    <citation type="submission" date="2013-07" db="EMBL/GenBank/DDBJ databases">
        <authorList>
            <person name="Stoco P.H."/>
            <person name="Wagner G."/>
            <person name="Gerber A."/>
            <person name="Zaha A."/>
            <person name="Thompson C."/>
            <person name="Bartholomeu D.C."/>
            <person name="Luckemeyer D.D."/>
            <person name="Bahia D."/>
            <person name="Loreto E."/>
            <person name="Prestes E.B."/>
            <person name="Lima F.M."/>
            <person name="Rodrigues-Luiz G."/>
            <person name="Vallejo G.A."/>
            <person name="Filho J.F."/>
            <person name="Monteiro K.M."/>
            <person name="Tyler K.M."/>
            <person name="de Almeida L.G."/>
            <person name="Ortiz M.F."/>
            <person name="Siervo M.A."/>
            <person name="de Moraes M.H."/>
            <person name="Cunha O.L."/>
            <person name="Mendonca-Neto R."/>
            <person name="Silva R."/>
            <person name="Teixeira S.M."/>
            <person name="Murta S.M."/>
            <person name="Sincero T.C."/>
            <person name="Mendes T.A."/>
            <person name="Urmenyi T.P."/>
            <person name="Silva V.G."/>
            <person name="da Rocha W.D."/>
            <person name="Andersson B."/>
            <person name="Romanha A.J."/>
            <person name="Steindel M."/>
            <person name="de Vasconcelos A.T."/>
            <person name="Grisard E.C."/>
        </authorList>
    </citation>
    <scope>NUCLEOTIDE SEQUENCE [LARGE SCALE GENOMIC DNA]</scope>
    <source>
        <strain evidence="4 5">SC58</strain>
    </source>
</reference>
<dbReference type="VEuPathDB" id="TriTrypDB:TRSC58_02624"/>
<keyword evidence="1" id="KW-0813">Transport</keyword>